<dbReference type="PANTHER" id="PTHR43735:SF3">
    <property type="entry name" value="FERROPTOSIS SUPPRESSOR PROTEIN 1"/>
    <property type="match status" value="1"/>
</dbReference>
<dbReference type="AlphaFoldDB" id="A0A218VXK0"/>
<protein>
    <submittedName>
        <fullName evidence="4">Uncharacterized protein</fullName>
    </submittedName>
</protein>
<dbReference type="Proteomes" id="UP000197138">
    <property type="component" value="Unassembled WGS sequence"/>
</dbReference>
<dbReference type="PANTHER" id="PTHR43735">
    <property type="entry name" value="APOPTOSIS-INDUCING FACTOR 1"/>
    <property type="match status" value="1"/>
</dbReference>
<name>A0A218VXK0_PUNGR</name>
<keyword evidence="2" id="KW-0274">FAD</keyword>
<reference evidence="5" key="1">
    <citation type="journal article" date="2017" name="Plant J.">
        <title>The pomegranate (Punica granatum L.) genome and the genomics of punicalagin biosynthesis.</title>
        <authorList>
            <person name="Qin G."/>
            <person name="Xu C."/>
            <person name="Ming R."/>
            <person name="Tang H."/>
            <person name="Guyot R."/>
            <person name="Kramer E.M."/>
            <person name="Hu Y."/>
            <person name="Yi X."/>
            <person name="Qi Y."/>
            <person name="Xu X."/>
            <person name="Gao Z."/>
            <person name="Pan H."/>
            <person name="Jian J."/>
            <person name="Tian Y."/>
            <person name="Yue Z."/>
            <person name="Xu Y."/>
        </authorList>
    </citation>
    <scope>NUCLEOTIDE SEQUENCE [LARGE SCALE GENOMIC DNA]</scope>
    <source>
        <strain evidence="5">cv. Dabenzi</strain>
    </source>
</reference>
<organism evidence="4 5">
    <name type="scientific">Punica granatum</name>
    <name type="common">Pomegranate</name>
    <dbReference type="NCBI Taxonomy" id="22663"/>
    <lineage>
        <taxon>Eukaryota</taxon>
        <taxon>Viridiplantae</taxon>
        <taxon>Streptophyta</taxon>
        <taxon>Embryophyta</taxon>
        <taxon>Tracheophyta</taxon>
        <taxon>Spermatophyta</taxon>
        <taxon>Magnoliopsida</taxon>
        <taxon>eudicotyledons</taxon>
        <taxon>Gunneridae</taxon>
        <taxon>Pentapetalae</taxon>
        <taxon>rosids</taxon>
        <taxon>malvids</taxon>
        <taxon>Myrtales</taxon>
        <taxon>Lythraceae</taxon>
        <taxon>Punica</taxon>
    </lineage>
</organism>
<dbReference type="GO" id="GO:0004174">
    <property type="term" value="F:electron-transferring-flavoprotein dehydrogenase activity"/>
    <property type="evidence" value="ECO:0007669"/>
    <property type="project" value="TreeGrafter"/>
</dbReference>
<dbReference type="EMBL" id="MTKT01005739">
    <property type="protein sequence ID" value="OWM64800.1"/>
    <property type="molecule type" value="Genomic_DNA"/>
</dbReference>
<evidence type="ECO:0000313" key="4">
    <source>
        <dbReference type="EMBL" id="OWM64800.1"/>
    </source>
</evidence>
<accession>A0A218VXK0</accession>
<evidence type="ECO:0000256" key="1">
    <source>
        <dbReference type="ARBA" id="ARBA00022630"/>
    </source>
</evidence>
<dbReference type="GO" id="GO:0050660">
    <property type="term" value="F:flavin adenine dinucleotide binding"/>
    <property type="evidence" value="ECO:0007669"/>
    <property type="project" value="TreeGrafter"/>
</dbReference>
<comment type="caution">
    <text evidence="4">The sequence shown here is derived from an EMBL/GenBank/DDBJ whole genome shotgun (WGS) entry which is preliminary data.</text>
</comment>
<evidence type="ECO:0000256" key="3">
    <source>
        <dbReference type="ARBA" id="ARBA00023002"/>
    </source>
</evidence>
<evidence type="ECO:0000256" key="2">
    <source>
        <dbReference type="ARBA" id="ARBA00022827"/>
    </source>
</evidence>
<proteinExistence type="predicted"/>
<gene>
    <name evidence="4" type="ORF">CDL15_Pgr028517</name>
</gene>
<keyword evidence="1" id="KW-0285">Flavoprotein</keyword>
<dbReference type="GO" id="GO:0005737">
    <property type="term" value="C:cytoplasm"/>
    <property type="evidence" value="ECO:0007669"/>
    <property type="project" value="TreeGrafter"/>
</dbReference>
<sequence length="76" mass="8264">MAGMESSEGEERKKVVVVSGGVGGSLVARSLQFNTDVILIDLKEYFEMARASLRAMVEPSVAERSVIEHADYFVNG</sequence>
<keyword evidence="3" id="KW-0560">Oxidoreductase</keyword>
<evidence type="ECO:0000313" key="5">
    <source>
        <dbReference type="Proteomes" id="UP000197138"/>
    </source>
</evidence>